<evidence type="ECO:0000313" key="3">
    <source>
        <dbReference type="Proteomes" id="UP000069940"/>
    </source>
</evidence>
<feature type="region of interest" description="Disordered" evidence="1">
    <location>
        <begin position="81"/>
        <end position="103"/>
    </location>
</feature>
<proteinExistence type="predicted"/>
<dbReference type="Proteomes" id="UP000069940">
    <property type="component" value="Unassembled WGS sequence"/>
</dbReference>
<sequence length="204" mass="24199">MLTMKDFFLRPSFESEQEAQDWEKLQKTVQHAKQFNTDFDHIVLHKDLFGTFFCYYLGEIRYRIIQILSEFTKVEWREAKPEHEPDPFGGFGAPPPKKKAPKEEKELHIPEYGILVKGYKEKLPLDCCGQQFKTLNMLRLHYHAEHEKHYLFEANTCEMKASLLRMCVFRHELDEFVRSGIACNGALSFQLLKILRKIIPIIRY</sequence>
<organism evidence="2 3">
    <name type="scientific">Aedes albopictus</name>
    <name type="common">Asian tiger mosquito</name>
    <name type="synonym">Stegomyia albopicta</name>
    <dbReference type="NCBI Taxonomy" id="7160"/>
    <lineage>
        <taxon>Eukaryota</taxon>
        <taxon>Metazoa</taxon>
        <taxon>Ecdysozoa</taxon>
        <taxon>Arthropoda</taxon>
        <taxon>Hexapoda</taxon>
        <taxon>Insecta</taxon>
        <taxon>Pterygota</taxon>
        <taxon>Neoptera</taxon>
        <taxon>Endopterygota</taxon>
        <taxon>Diptera</taxon>
        <taxon>Nematocera</taxon>
        <taxon>Culicoidea</taxon>
        <taxon>Culicidae</taxon>
        <taxon>Culicinae</taxon>
        <taxon>Aedini</taxon>
        <taxon>Aedes</taxon>
        <taxon>Stegomyia</taxon>
    </lineage>
</organism>
<dbReference type="EnsemblMetazoa" id="AALFPA23_004779.R5931">
    <property type="protein sequence ID" value="AALFPA23_004779.P5931"/>
    <property type="gene ID" value="AALFPA23_004779"/>
</dbReference>
<accession>A0ABM1Y1D2</accession>
<dbReference type="GeneID" id="109412312"/>
<reference evidence="2" key="2">
    <citation type="submission" date="2025-05" db="UniProtKB">
        <authorList>
            <consortium name="EnsemblMetazoa"/>
        </authorList>
    </citation>
    <scope>IDENTIFICATION</scope>
    <source>
        <strain evidence="2">Foshan</strain>
    </source>
</reference>
<reference evidence="3" key="1">
    <citation type="journal article" date="2015" name="Proc. Natl. Acad. Sci. U.S.A.">
        <title>Genome sequence of the Asian Tiger mosquito, Aedes albopictus, reveals insights into its biology, genetics, and evolution.</title>
        <authorList>
            <person name="Chen X.G."/>
            <person name="Jiang X."/>
            <person name="Gu J."/>
            <person name="Xu M."/>
            <person name="Wu Y."/>
            <person name="Deng Y."/>
            <person name="Zhang C."/>
            <person name="Bonizzoni M."/>
            <person name="Dermauw W."/>
            <person name="Vontas J."/>
            <person name="Armbruster P."/>
            <person name="Huang X."/>
            <person name="Yang Y."/>
            <person name="Zhang H."/>
            <person name="He W."/>
            <person name="Peng H."/>
            <person name="Liu Y."/>
            <person name="Wu K."/>
            <person name="Chen J."/>
            <person name="Lirakis M."/>
            <person name="Topalis P."/>
            <person name="Van Leeuwen T."/>
            <person name="Hall A.B."/>
            <person name="Jiang X."/>
            <person name="Thorpe C."/>
            <person name="Mueller R.L."/>
            <person name="Sun C."/>
            <person name="Waterhouse R.M."/>
            <person name="Yan G."/>
            <person name="Tu Z.J."/>
            <person name="Fang X."/>
            <person name="James A.A."/>
        </authorList>
    </citation>
    <scope>NUCLEOTIDE SEQUENCE [LARGE SCALE GENOMIC DNA]</scope>
    <source>
        <strain evidence="3">Foshan</strain>
    </source>
</reference>
<evidence type="ECO:0000313" key="2">
    <source>
        <dbReference type="EnsemblMetazoa" id="AALFPA23_004779.P5931"/>
    </source>
</evidence>
<protein>
    <submittedName>
        <fullName evidence="2">C2H2-type domain-containing protein</fullName>
    </submittedName>
</protein>
<name>A0ABM1Y1D2_AEDAL</name>
<evidence type="ECO:0000256" key="1">
    <source>
        <dbReference type="SAM" id="MobiDB-lite"/>
    </source>
</evidence>
<dbReference type="RefSeq" id="XP_019541505.2">
    <property type="nucleotide sequence ID" value="XM_019685960.3"/>
</dbReference>
<keyword evidence="3" id="KW-1185">Reference proteome</keyword>